<gene>
    <name evidence="3" type="ORF">H8Z76_06910</name>
</gene>
<dbReference type="Gene3D" id="3.40.50.300">
    <property type="entry name" value="P-loop containing nucleotide triphosphate hydrolases"/>
    <property type="match status" value="1"/>
</dbReference>
<dbReference type="InterPro" id="IPR048447">
    <property type="entry name" value="DUF1980_C"/>
</dbReference>
<accession>A0ABR7IA03</accession>
<comment type="caution">
    <text evidence="3">The sequence shown here is derived from an EMBL/GenBank/DDBJ whole genome shotgun (WGS) entry which is preliminary data.</text>
</comment>
<dbReference type="PANTHER" id="PTHR40047">
    <property type="entry name" value="UPF0703 PROTEIN YCGQ"/>
    <property type="match status" value="1"/>
</dbReference>
<protein>
    <submittedName>
        <fullName evidence="3">GTPase</fullName>
    </submittedName>
</protein>
<dbReference type="Proteomes" id="UP000621540">
    <property type="component" value="Unassembled WGS sequence"/>
</dbReference>
<proteinExistence type="predicted"/>
<name>A0ABR7IA03_9FIRM</name>
<feature type="domain" description="DUF1980" evidence="2">
    <location>
        <begin position="193"/>
        <end position="321"/>
    </location>
</feature>
<organism evidence="3 4">
    <name type="scientific">Roseburia yibonii</name>
    <dbReference type="NCBI Taxonomy" id="2763063"/>
    <lineage>
        <taxon>Bacteria</taxon>
        <taxon>Bacillati</taxon>
        <taxon>Bacillota</taxon>
        <taxon>Clostridia</taxon>
        <taxon>Lachnospirales</taxon>
        <taxon>Lachnospiraceae</taxon>
        <taxon>Roseburia</taxon>
    </lineage>
</organism>
<dbReference type="SUPFAM" id="SSF52540">
    <property type="entry name" value="P-loop containing nucleoside triphosphate hydrolases"/>
    <property type="match status" value="1"/>
</dbReference>
<dbReference type="RefSeq" id="WP_147618588.1">
    <property type="nucleotide sequence ID" value="NZ_JACOQH010000004.1"/>
</dbReference>
<dbReference type="EMBL" id="JACOQH010000004">
    <property type="protein sequence ID" value="MBC5753758.1"/>
    <property type="molecule type" value="Genomic_DNA"/>
</dbReference>
<dbReference type="Pfam" id="PF21537">
    <property type="entry name" value="DUF1980_C"/>
    <property type="match status" value="1"/>
</dbReference>
<evidence type="ECO:0000313" key="4">
    <source>
        <dbReference type="Proteomes" id="UP000621540"/>
    </source>
</evidence>
<keyword evidence="4" id="KW-1185">Reference proteome</keyword>
<feature type="domain" description="CobW/HypB/UreG nucleotide-binding" evidence="1">
    <location>
        <begin position="13"/>
        <end position="179"/>
    </location>
</feature>
<dbReference type="InterPro" id="IPR003495">
    <property type="entry name" value="CobW/HypB/UreG_nucleotide-bd"/>
</dbReference>
<dbReference type="PANTHER" id="PTHR40047:SF1">
    <property type="entry name" value="UPF0703 PROTEIN YCGQ"/>
    <property type="match status" value="1"/>
</dbReference>
<evidence type="ECO:0000259" key="1">
    <source>
        <dbReference type="Pfam" id="PF02492"/>
    </source>
</evidence>
<dbReference type="Pfam" id="PF02492">
    <property type="entry name" value="cobW"/>
    <property type="match status" value="1"/>
</dbReference>
<dbReference type="InterPro" id="IPR052955">
    <property type="entry name" value="UPF0703_membrane_permease"/>
</dbReference>
<sequence>MKRREAPALEEIPVYLFTGFMDSGKTTLVNETLYDQDFGNGAKTLIIACEDGDVEYDEAKLKTINAKLLMIEKEEDFTEELLHNVNLQYLPEQVFIEYNGTWEMAKILETKLPDGWMIVQSLATVDATTYEMYLANMRSMIMEQLFKADVVIFNRCDDNTPKGKFRRSVKALNRKAQIVYERADGTIDEGDNEELPYDITQDFIDLSDADYGLWYLDAMDNPKRYDGKTVKFLALVYNPDKMRKKGMFVPGRFAMTCCAADIQFVGFKCKYPKADEIAHKSWITITAKVKVEFAKEYRGKGPVLYPVSIEPAEKPEDELVYFS</sequence>
<dbReference type="InterPro" id="IPR027417">
    <property type="entry name" value="P-loop_NTPase"/>
</dbReference>
<evidence type="ECO:0000259" key="2">
    <source>
        <dbReference type="Pfam" id="PF21537"/>
    </source>
</evidence>
<reference evidence="3 4" key="1">
    <citation type="submission" date="2020-08" db="EMBL/GenBank/DDBJ databases">
        <title>Genome public.</title>
        <authorList>
            <person name="Liu C."/>
            <person name="Sun Q."/>
        </authorList>
    </citation>
    <scope>NUCLEOTIDE SEQUENCE [LARGE SCALE GENOMIC DNA]</scope>
    <source>
        <strain evidence="3 4">BX0805</strain>
    </source>
</reference>
<evidence type="ECO:0000313" key="3">
    <source>
        <dbReference type="EMBL" id="MBC5753758.1"/>
    </source>
</evidence>